<keyword evidence="10 14" id="KW-0472">Membrane</keyword>
<feature type="transmembrane region" description="Helical" evidence="14">
    <location>
        <begin position="484"/>
        <end position="504"/>
    </location>
</feature>
<feature type="transmembrane region" description="Helical" evidence="14">
    <location>
        <begin position="588"/>
        <end position="618"/>
    </location>
</feature>
<dbReference type="PROSITE" id="PS50283">
    <property type="entry name" value="NA_SOLUT_SYMP_3"/>
    <property type="match status" value="1"/>
</dbReference>
<reference evidence="15 16" key="1">
    <citation type="submission" date="2019-02" db="EMBL/GenBank/DDBJ databases">
        <title>Deep-cultivation of Planctomycetes and their phenomic and genomic characterization uncovers novel biology.</title>
        <authorList>
            <person name="Wiegand S."/>
            <person name="Jogler M."/>
            <person name="Boedeker C."/>
            <person name="Pinto D."/>
            <person name="Vollmers J."/>
            <person name="Rivas-Marin E."/>
            <person name="Kohn T."/>
            <person name="Peeters S.H."/>
            <person name="Heuer A."/>
            <person name="Rast P."/>
            <person name="Oberbeckmann S."/>
            <person name="Bunk B."/>
            <person name="Jeske O."/>
            <person name="Meyerdierks A."/>
            <person name="Storesund J.E."/>
            <person name="Kallscheuer N."/>
            <person name="Luecker S."/>
            <person name="Lage O.M."/>
            <person name="Pohl T."/>
            <person name="Merkel B.J."/>
            <person name="Hornburger P."/>
            <person name="Mueller R.-W."/>
            <person name="Bruemmer F."/>
            <person name="Labrenz M."/>
            <person name="Spormann A.M."/>
            <person name="Op den Camp H."/>
            <person name="Overmann J."/>
            <person name="Amann R."/>
            <person name="Jetten M.S.M."/>
            <person name="Mascher T."/>
            <person name="Medema M.H."/>
            <person name="Devos D.P."/>
            <person name="Kaster A.-K."/>
            <person name="Ovreas L."/>
            <person name="Rohde M."/>
            <person name="Galperin M.Y."/>
            <person name="Jogler C."/>
        </authorList>
    </citation>
    <scope>NUCLEOTIDE SEQUENCE [LARGE SCALE GENOMIC DNA]</scope>
    <source>
        <strain evidence="15 16">KS4</strain>
    </source>
</reference>
<dbReference type="EMBL" id="CP036425">
    <property type="protein sequence ID" value="QDU33267.1"/>
    <property type="molecule type" value="Genomic_DNA"/>
</dbReference>
<evidence type="ECO:0000256" key="2">
    <source>
        <dbReference type="ARBA" id="ARBA00006434"/>
    </source>
</evidence>
<comment type="similarity">
    <text evidence="2 13">Belongs to the sodium:solute symporter (SSF) (TC 2.A.21) family.</text>
</comment>
<feature type="transmembrane region" description="Helical" evidence="14">
    <location>
        <begin position="73"/>
        <end position="95"/>
    </location>
</feature>
<feature type="transmembrane region" description="Helical" evidence="14">
    <location>
        <begin position="6"/>
        <end position="22"/>
    </location>
</feature>
<accession>A0A517YSQ4</accession>
<evidence type="ECO:0000256" key="9">
    <source>
        <dbReference type="ARBA" id="ARBA00023065"/>
    </source>
</evidence>
<dbReference type="RefSeq" id="WP_145076120.1">
    <property type="nucleotide sequence ID" value="NZ_CP036425.1"/>
</dbReference>
<protein>
    <submittedName>
        <fullName evidence="15">Sodium:solute symporter family protein</fullName>
    </submittedName>
</protein>
<dbReference type="GO" id="GO:0006814">
    <property type="term" value="P:sodium ion transport"/>
    <property type="evidence" value="ECO:0007669"/>
    <property type="project" value="UniProtKB-KW"/>
</dbReference>
<dbReference type="InterPro" id="IPR038377">
    <property type="entry name" value="Na/Glc_symporter_sf"/>
</dbReference>
<dbReference type="PANTHER" id="PTHR48086">
    <property type="entry name" value="SODIUM/PROLINE SYMPORTER-RELATED"/>
    <property type="match status" value="1"/>
</dbReference>
<evidence type="ECO:0000256" key="13">
    <source>
        <dbReference type="RuleBase" id="RU362091"/>
    </source>
</evidence>
<keyword evidence="5 14" id="KW-0812">Transmembrane</keyword>
<dbReference type="GO" id="GO:0005886">
    <property type="term" value="C:plasma membrane"/>
    <property type="evidence" value="ECO:0007669"/>
    <property type="project" value="UniProtKB-SubCell"/>
</dbReference>
<evidence type="ECO:0000256" key="5">
    <source>
        <dbReference type="ARBA" id="ARBA00022692"/>
    </source>
</evidence>
<evidence type="ECO:0000256" key="11">
    <source>
        <dbReference type="ARBA" id="ARBA00023201"/>
    </source>
</evidence>
<keyword evidence="7 14" id="KW-1133">Transmembrane helix</keyword>
<feature type="transmembrane region" description="Helical" evidence="14">
    <location>
        <begin position="339"/>
        <end position="361"/>
    </location>
</feature>
<keyword evidence="6" id="KW-0769">Symport</keyword>
<dbReference type="InterPro" id="IPR050277">
    <property type="entry name" value="Sodium:Solute_Symporter"/>
</dbReference>
<name>A0A517YSQ4_9BACT</name>
<evidence type="ECO:0000256" key="10">
    <source>
        <dbReference type="ARBA" id="ARBA00023136"/>
    </source>
</evidence>
<feature type="transmembrane region" description="Helical" evidence="14">
    <location>
        <begin position="43"/>
        <end position="67"/>
    </location>
</feature>
<evidence type="ECO:0000256" key="7">
    <source>
        <dbReference type="ARBA" id="ARBA00022989"/>
    </source>
</evidence>
<evidence type="ECO:0000256" key="12">
    <source>
        <dbReference type="ARBA" id="ARBA00033708"/>
    </source>
</evidence>
<sequence length="650" mass="72545">MNTIDWFILGLVVFATTSLAWWTRRYTKSVADFVAADRCAGRYVLGVSEGIAMIGAISVVLMFEMYYKSGFSAVWWGLMQLPIGIIVAVTGWVIYRYRQTRVLTLAQFLEMRYSRRFRIFAGALGYISGILNYGIFPIVSAKFFVLFLGLPLEFSFLGLTIPCVPAIMAFFLSLSLCYVFVGGQLAVMVTDFYQGVFCNLVFVTMIIWALLNFEWSMITEAMASSESGRALMDPMIGGADDDFGFVFFAIWAVAFFFNNIAWQGRSGFNVAASSPHEAKMAKVLGTWRQLVNVTVMVVLPICVWAVMHHSSTADQAAAIQASVDALPDKTMRQQGMVPVALTHLLPAGLMGLFAAMMFAAMTTTDQPYLHSWGSILVQDVIIPLRGKPLSQRAHLWMLRVSIIFVAVFAFFFGLLFQQTQYIAMYFQITGAIFMGGAGAVIIGGLYTRWGTTEAAWATMIIGSMFALFGVYATNYIDAFPLNGMHMFGLTMLLASTTYIVVSLLTRKQSFNLDKLLLRGRYAENEHGQANVKKNIGWRSLITSEFTRADKLIYIAVITWTLGLFSIFLLGTIAAMFVEISFKMWANFWWIYVIITCIVGLITAIWFGIGGTFEVIGIFRTMASAKRNALDDGYVQSDASESDERLEEIRL</sequence>
<gene>
    <name evidence="15" type="ORF">KS4_13120</name>
</gene>
<feature type="transmembrane region" description="Helical" evidence="14">
    <location>
        <begin position="551"/>
        <end position="576"/>
    </location>
</feature>
<keyword evidence="8" id="KW-0915">Sodium</keyword>
<dbReference type="KEGG" id="pcor:KS4_13120"/>
<keyword evidence="3" id="KW-0813">Transport</keyword>
<evidence type="ECO:0000256" key="8">
    <source>
        <dbReference type="ARBA" id="ARBA00023053"/>
    </source>
</evidence>
<evidence type="ECO:0000256" key="4">
    <source>
        <dbReference type="ARBA" id="ARBA00022475"/>
    </source>
</evidence>
<evidence type="ECO:0000313" key="15">
    <source>
        <dbReference type="EMBL" id="QDU33267.1"/>
    </source>
</evidence>
<dbReference type="Gene3D" id="1.20.1730.10">
    <property type="entry name" value="Sodium/glucose cotransporter"/>
    <property type="match status" value="1"/>
</dbReference>
<feature type="transmembrane region" description="Helical" evidence="14">
    <location>
        <begin position="243"/>
        <end position="262"/>
    </location>
</feature>
<keyword evidence="16" id="KW-1185">Reference proteome</keyword>
<dbReference type="InterPro" id="IPR001734">
    <property type="entry name" value="Na/solute_symporter"/>
</dbReference>
<keyword evidence="4" id="KW-1003">Cell membrane</keyword>
<dbReference type="GO" id="GO:0015293">
    <property type="term" value="F:symporter activity"/>
    <property type="evidence" value="ECO:0007669"/>
    <property type="project" value="UniProtKB-KW"/>
</dbReference>
<feature type="transmembrane region" description="Helical" evidence="14">
    <location>
        <begin position="396"/>
        <end position="416"/>
    </location>
</feature>
<evidence type="ECO:0000313" key="16">
    <source>
        <dbReference type="Proteomes" id="UP000317369"/>
    </source>
</evidence>
<feature type="transmembrane region" description="Helical" evidence="14">
    <location>
        <begin position="116"/>
        <end position="136"/>
    </location>
</feature>
<organism evidence="15 16">
    <name type="scientific">Poriferisphaera corsica</name>
    <dbReference type="NCBI Taxonomy" id="2528020"/>
    <lineage>
        <taxon>Bacteria</taxon>
        <taxon>Pseudomonadati</taxon>
        <taxon>Planctomycetota</taxon>
        <taxon>Phycisphaerae</taxon>
        <taxon>Phycisphaerales</taxon>
        <taxon>Phycisphaeraceae</taxon>
        <taxon>Poriferisphaera</taxon>
    </lineage>
</organism>
<keyword evidence="9" id="KW-0406">Ion transport</keyword>
<evidence type="ECO:0000256" key="1">
    <source>
        <dbReference type="ARBA" id="ARBA00004651"/>
    </source>
</evidence>
<feature type="transmembrane region" description="Helical" evidence="14">
    <location>
        <begin position="454"/>
        <end position="472"/>
    </location>
</feature>
<feature type="transmembrane region" description="Helical" evidence="14">
    <location>
        <begin position="156"/>
        <end position="180"/>
    </location>
</feature>
<dbReference type="Proteomes" id="UP000317369">
    <property type="component" value="Chromosome"/>
</dbReference>
<feature type="transmembrane region" description="Helical" evidence="14">
    <location>
        <begin position="422"/>
        <end position="447"/>
    </location>
</feature>
<comment type="subcellular location">
    <subcellularLocation>
        <location evidence="1">Cell membrane</location>
        <topology evidence="1">Multi-pass membrane protein</topology>
    </subcellularLocation>
</comment>
<dbReference type="PANTHER" id="PTHR48086:SF3">
    <property type="entry name" value="SODIUM_PROLINE SYMPORTER"/>
    <property type="match status" value="1"/>
</dbReference>
<proteinExistence type="inferred from homology"/>
<evidence type="ECO:0000256" key="14">
    <source>
        <dbReference type="SAM" id="Phobius"/>
    </source>
</evidence>
<evidence type="ECO:0000256" key="3">
    <source>
        <dbReference type="ARBA" id="ARBA00022448"/>
    </source>
</evidence>
<evidence type="ECO:0000256" key="6">
    <source>
        <dbReference type="ARBA" id="ARBA00022847"/>
    </source>
</evidence>
<dbReference type="AlphaFoldDB" id="A0A517YSQ4"/>
<keyword evidence="11" id="KW-0739">Sodium transport</keyword>
<comment type="catalytic activity">
    <reaction evidence="12">
        <text>L-proline(in) + Na(+)(in) = L-proline(out) + Na(+)(out)</text>
        <dbReference type="Rhea" id="RHEA:28967"/>
        <dbReference type="ChEBI" id="CHEBI:29101"/>
        <dbReference type="ChEBI" id="CHEBI:60039"/>
    </reaction>
</comment>
<dbReference type="Pfam" id="PF00474">
    <property type="entry name" value="SSF"/>
    <property type="match status" value="1"/>
</dbReference>
<dbReference type="OrthoDB" id="9815743at2"/>
<feature type="transmembrane region" description="Helical" evidence="14">
    <location>
        <begin position="192"/>
        <end position="211"/>
    </location>
</feature>